<comment type="caution">
    <text evidence="3">The sequence shown here is derived from an EMBL/GenBank/DDBJ whole genome shotgun (WGS) entry which is preliminary data.</text>
</comment>
<dbReference type="InterPro" id="IPR026875">
    <property type="entry name" value="PHydrolase_assoc_dom"/>
</dbReference>
<dbReference type="Pfam" id="PF13286">
    <property type="entry name" value="HD_assoc"/>
    <property type="match status" value="1"/>
</dbReference>
<dbReference type="SMART" id="SM00471">
    <property type="entry name" value="HDc"/>
    <property type="match status" value="1"/>
</dbReference>
<dbReference type="InterPro" id="IPR006261">
    <property type="entry name" value="dGTPase"/>
</dbReference>
<evidence type="ECO:0000256" key="1">
    <source>
        <dbReference type="ARBA" id="ARBA00022801"/>
    </source>
</evidence>
<dbReference type="GO" id="GO:0016793">
    <property type="term" value="F:triphosphoric monoester hydrolase activity"/>
    <property type="evidence" value="ECO:0007669"/>
    <property type="project" value="InterPro"/>
</dbReference>
<protein>
    <submittedName>
        <fullName evidence="3">DNTP triphosphohydrolase</fullName>
    </submittedName>
</protein>
<dbReference type="Proteomes" id="UP001211015">
    <property type="component" value="Unassembled WGS sequence"/>
</dbReference>
<dbReference type="InterPro" id="IPR003607">
    <property type="entry name" value="HD/PDEase_dom"/>
</dbReference>
<dbReference type="Pfam" id="PF01966">
    <property type="entry name" value="HD"/>
    <property type="match status" value="1"/>
</dbReference>
<dbReference type="CDD" id="cd00077">
    <property type="entry name" value="HDc"/>
    <property type="match status" value="1"/>
</dbReference>
<feature type="domain" description="HD" evidence="2">
    <location>
        <begin position="217"/>
        <end position="373"/>
    </location>
</feature>
<dbReference type="PANTHER" id="PTHR35795:SF1">
    <property type="entry name" value="BIS(5'-NUCLEOSYL)-TETRAPHOSPHATASE, SYMMETRICAL"/>
    <property type="match status" value="1"/>
</dbReference>
<dbReference type="AlphaFoldDB" id="A0AAW6EGX6"/>
<sequence length="596" mass="68647">MGNKIIYIKLKEGCKPIEYFRNSFDERKNYYYNLSSYAEDELEISKACIDSSYFLIALIHDNDKIIYSYLGTGTISHNDKGFSIKFNIKSKLNYGTAIKNICKLSELSLSDDFGKDEYVLKEESELIAKQIDFIINKPFEEKSKGQRYENIDSENGLAVLAQRNEYCERAYNLRAPMQHRGEFQRDYERIVHSKAFRRMVDKAQVFSASKGDYYRTRMTHTQAVSQIARGIAEGLGLNMYLTEAIALGHDIGHTPFGHQGERTLDSILQGKFNIIKNVESFTEDLSFGGFKHNYQSIRVATLLEEEYTEICGMDLSYQTLEGMLKHTKLKRDNYSLDQFISSDDASNKLHFTQEFCSTLEGQVVAIADEIAQRGHDLDDAFSSGAMEFDDFKNYLTVKKMKELLGIVETVNKDLTSMCEKNRRFVDKKELRNSRTVSAIVSYFINDVINNSKSKMSDYDLSKFKGNYNRVKEELICFSEKASTLNKYLETIISSKVINSPEVSLFDNNAETIISGLFKAYYNNPRLLHKGTQRKLYINLRNISENVVDFEYGNHEVIKEEFDMITNGNLEKLSKEDAAEYKEKRRVLVRTICDLGQ</sequence>
<organism evidence="3 4">
    <name type="scientific">Ruminococcus bicirculans</name>
    <name type="common">ex Wegman et al. 2014</name>
    <dbReference type="NCBI Taxonomy" id="1160721"/>
    <lineage>
        <taxon>Bacteria</taxon>
        <taxon>Bacillati</taxon>
        <taxon>Bacillota</taxon>
        <taxon>Clostridia</taxon>
        <taxon>Eubacteriales</taxon>
        <taxon>Oscillospiraceae</taxon>
        <taxon>Ruminococcus</taxon>
    </lineage>
</organism>
<proteinExistence type="predicted"/>
<dbReference type="PANTHER" id="PTHR35795">
    <property type="entry name" value="SLR1885 PROTEIN"/>
    <property type="match status" value="1"/>
</dbReference>
<gene>
    <name evidence="3" type="primary">dgt</name>
    <name evidence="3" type="ORF">PNU62_13665</name>
</gene>
<dbReference type="EMBL" id="JAQMLV010000028">
    <property type="protein sequence ID" value="MDB8746059.1"/>
    <property type="molecule type" value="Genomic_DNA"/>
</dbReference>
<dbReference type="RefSeq" id="WP_195388433.1">
    <property type="nucleotide sequence ID" value="NZ_JADNGL010000008.1"/>
</dbReference>
<dbReference type="PROSITE" id="PS51831">
    <property type="entry name" value="HD"/>
    <property type="match status" value="1"/>
</dbReference>
<dbReference type="InterPro" id="IPR006674">
    <property type="entry name" value="HD_domain"/>
</dbReference>
<evidence type="ECO:0000313" key="4">
    <source>
        <dbReference type="Proteomes" id="UP001211015"/>
    </source>
</evidence>
<dbReference type="SUPFAM" id="SSF109604">
    <property type="entry name" value="HD-domain/PDEase-like"/>
    <property type="match status" value="1"/>
</dbReference>
<dbReference type="InterPro" id="IPR051094">
    <property type="entry name" value="Diverse_Catalytic_Enzymes"/>
</dbReference>
<dbReference type="NCBIfam" id="TIGR01353">
    <property type="entry name" value="dGTP_triPase"/>
    <property type="match status" value="1"/>
</dbReference>
<accession>A0AAW6EGX6</accession>
<evidence type="ECO:0000259" key="2">
    <source>
        <dbReference type="PROSITE" id="PS51831"/>
    </source>
</evidence>
<name>A0AAW6EGX6_9FIRM</name>
<keyword evidence="1" id="KW-0378">Hydrolase</keyword>
<reference evidence="3" key="1">
    <citation type="submission" date="2023-01" db="EMBL/GenBank/DDBJ databases">
        <title>Human gut microbiome strain richness.</title>
        <authorList>
            <person name="Chen-Liaw A."/>
        </authorList>
    </citation>
    <scope>NUCLEOTIDE SEQUENCE</scope>
    <source>
        <strain evidence="3">1001275st1_F4_1001275B_160808</strain>
    </source>
</reference>
<dbReference type="Gene3D" id="1.10.3210.10">
    <property type="entry name" value="Hypothetical protein af1432"/>
    <property type="match status" value="1"/>
</dbReference>
<evidence type="ECO:0000313" key="3">
    <source>
        <dbReference type="EMBL" id="MDB8746059.1"/>
    </source>
</evidence>